<dbReference type="KEGG" id="smam:Mal15_68630"/>
<dbReference type="PANTHER" id="PTHR37319:SF1">
    <property type="entry name" value="TRANSPOSASE TN5 DIMERISATION DOMAIN-CONTAINING PROTEIN"/>
    <property type="match status" value="1"/>
</dbReference>
<dbReference type="GO" id="GO:0006313">
    <property type="term" value="P:DNA transposition"/>
    <property type="evidence" value="ECO:0007669"/>
    <property type="project" value="InterPro"/>
</dbReference>
<dbReference type="Pfam" id="PF14706">
    <property type="entry name" value="Tnp_DNA_bind"/>
    <property type="match status" value="1"/>
</dbReference>
<evidence type="ECO:0000313" key="7">
    <source>
        <dbReference type="EMBL" id="QEF99068.1"/>
    </source>
</evidence>
<dbReference type="KEGG" id="smam:Mal15_09810"/>
<evidence type="ECO:0000313" key="11">
    <source>
        <dbReference type="EMBL" id="QEG02742.1"/>
    </source>
</evidence>
<dbReference type="EMBL" id="CP036264">
    <property type="protein sequence ID" value="QEG02742.1"/>
    <property type="molecule type" value="Genomic_DNA"/>
</dbReference>
<dbReference type="EMBL" id="CP036264">
    <property type="protein sequence ID" value="QEF96972.1"/>
    <property type="molecule type" value="Genomic_DNA"/>
</dbReference>
<feature type="domain" description="Transposase IS4-like" evidence="1">
    <location>
        <begin position="259"/>
        <end position="371"/>
    </location>
</feature>
<dbReference type="KEGG" id="smam:Mal15_36610"/>
<evidence type="ECO:0000259" key="3">
    <source>
        <dbReference type="Pfam" id="PF14706"/>
    </source>
</evidence>
<evidence type="ECO:0000259" key="2">
    <source>
        <dbReference type="Pfam" id="PF02281"/>
    </source>
</evidence>
<dbReference type="RefSeq" id="WP_147866711.1">
    <property type="nucleotide sequence ID" value="NZ_CP036264.1"/>
</dbReference>
<dbReference type="EC" id="3.1.-.-" evidence="5"/>
<dbReference type="InterPro" id="IPR012337">
    <property type="entry name" value="RNaseH-like_sf"/>
</dbReference>
<evidence type="ECO:0000313" key="6">
    <source>
        <dbReference type="EMBL" id="QEF97900.1"/>
    </source>
</evidence>
<keyword evidence="12" id="KW-1185">Reference proteome</keyword>
<dbReference type="Proteomes" id="UP000321353">
    <property type="component" value="Chromosome"/>
</dbReference>
<protein>
    <submittedName>
        <fullName evidence="5">Transposase for transposon Tn5</fullName>
        <ecNumber evidence="5">3.1.-.-</ecNumber>
    </submittedName>
</protein>
<dbReference type="InterPro" id="IPR014735">
    <property type="entry name" value="Transposase_Tn5-like_N"/>
</dbReference>
<evidence type="ECO:0000313" key="9">
    <source>
        <dbReference type="EMBL" id="QEF99596.1"/>
    </source>
</evidence>
<evidence type="ECO:0000313" key="12">
    <source>
        <dbReference type="Proteomes" id="UP000321353"/>
    </source>
</evidence>
<dbReference type="GO" id="GO:0004803">
    <property type="term" value="F:transposase activity"/>
    <property type="evidence" value="ECO:0007669"/>
    <property type="project" value="InterPro"/>
</dbReference>
<dbReference type="Gene3D" id="3.90.350.10">
    <property type="entry name" value="Transposase Inhibitor Protein From Tn5, Chain A, domain 1"/>
    <property type="match status" value="1"/>
</dbReference>
<dbReference type="KEGG" id="smam:Mal15_36620"/>
<dbReference type="SUPFAM" id="SSF53098">
    <property type="entry name" value="Ribonuclease H-like"/>
    <property type="match status" value="1"/>
</dbReference>
<reference evidence="5 12" key="1">
    <citation type="submission" date="2019-02" db="EMBL/GenBank/DDBJ databases">
        <title>Planctomycetal bacteria perform biofilm scaping via a novel small molecule.</title>
        <authorList>
            <person name="Jeske O."/>
            <person name="Boedeker C."/>
            <person name="Wiegand S."/>
            <person name="Breitling P."/>
            <person name="Kallscheuer N."/>
            <person name="Jogler M."/>
            <person name="Rohde M."/>
            <person name="Petersen J."/>
            <person name="Medema M.H."/>
            <person name="Surup F."/>
            <person name="Jogler C."/>
        </authorList>
    </citation>
    <scope>NUCLEOTIDE SEQUENCE [LARGE SCALE GENOMIC DNA]</scope>
    <source>
        <strain evidence="5 12">Mal15</strain>
    </source>
</reference>
<dbReference type="GO" id="GO:0016787">
    <property type="term" value="F:hydrolase activity"/>
    <property type="evidence" value="ECO:0007669"/>
    <property type="project" value="UniProtKB-KW"/>
</dbReference>
<dbReference type="GO" id="GO:0003677">
    <property type="term" value="F:DNA binding"/>
    <property type="evidence" value="ECO:0007669"/>
    <property type="project" value="InterPro"/>
</dbReference>
<evidence type="ECO:0000313" key="8">
    <source>
        <dbReference type="EMBL" id="QEF99595.1"/>
    </source>
</evidence>
<name>A0A5B9M765_9BACT</name>
<dbReference type="NCBIfam" id="NF033590">
    <property type="entry name" value="transpos_IS4_3"/>
    <property type="match status" value="1"/>
</dbReference>
<sequence length="477" mass="54278">MVSQWVIDELETVDLGDKRRNERLAEVLSAMAGLPSKSIPAAVGAGHNETTAAYRLFDNDAICFEDILAPHIDACYKRLAEQEVVILAHDTTELDLTKPNTQVEGAGPLDGSSRYGELLHPLMAFTPTGTPLGTVAAELWTREEGPSKADDRKKVPIEEKESLRWLENHREAQLIASEHPETQVVCVADSEADIFEVIECNSDSPKNFWWIIRSCYDRSIVDQHGRPSGNLHEKLAASKVRYTKAITIRSHQPKLACDKRARNQPREARQCELEVRATTLTLKNPYRPDRHLRPTKVNAIWAHEIDPPEGDTPISWLLLTNMPISNKEEIELVLSYYCIRWLIEVFFRTLKSGTRIEAKRFEKIERFERCLAVSMILAWRTFYSVRIGRECPDVSCEAVFVADEWQPVYKIVTGEDPPKKPPTLKEIVRMIARLGGYIDRPRHDEPGTDTVMRGMERLYDISSCWRSFGPNATRSGE</sequence>
<organism evidence="5 12">
    <name type="scientific">Stieleria maiorica</name>
    <dbReference type="NCBI Taxonomy" id="2795974"/>
    <lineage>
        <taxon>Bacteria</taxon>
        <taxon>Pseudomonadati</taxon>
        <taxon>Planctomycetota</taxon>
        <taxon>Planctomycetia</taxon>
        <taxon>Pirellulales</taxon>
        <taxon>Pirellulaceae</taxon>
        <taxon>Stieleria</taxon>
    </lineage>
</organism>
<dbReference type="InterPro" id="IPR003201">
    <property type="entry name" value="Transposase_Tn5"/>
</dbReference>
<dbReference type="Gene3D" id="1.10.740.10">
    <property type="entry name" value="Transferase Inhibitor Protein From Tn5, Chain"/>
    <property type="match status" value="1"/>
</dbReference>
<feature type="domain" description="Transposase Tn5 dimerisation" evidence="2">
    <location>
        <begin position="376"/>
        <end position="457"/>
    </location>
</feature>
<dbReference type="InterPro" id="IPR054836">
    <property type="entry name" value="Tn5_transposase"/>
</dbReference>
<dbReference type="InterPro" id="IPR014737">
    <property type="entry name" value="Transposase_Tn5-like_C"/>
</dbReference>
<dbReference type="EMBL" id="CP036264">
    <property type="protein sequence ID" value="QEF99595.1"/>
    <property type="molecule type" value="Genomic_DNA"/>
</dbReference>
<dbReference type="EMBL" id="CP036264">
    <property type="protein sequence ID" value="QEF97900.1"/>
    <property type="molecule type" value="Genomic_DNA"/>
</dbReference>
<dbReference type="PANTHER" id="PTHR37319">
    <property type="entry name" value="TRANSPOSASE"/>
    <property type="match status" value="1"/>
</dbReference>
<evidence type="ECO:0000259" key="1">
    <source>
        <dbReference type="Pfam" id="PF01609"/>
    </source>
</evidence>
<dbReference type="EMBL" id="CP036264">
    <property type="protein sequence ID" value="QEF96951.1"/>
    <property type="molecule type" value="Genomic_DNA"/>
</dbReference>
<dbReference type="Gene3D" id="1.10.246.40">
    <property type="entry name" value="Tn5 transposase, domain 1"/>
    <property type="match status" value="1"/>
</dbReference>
<dbReference type="EMBL" id="CP036264">
    <property type="protein sequence ID" value="QEG02267.1"/>
    <property type="molecule type" value="Genomic_DNA"/>
</dbReference>
<dbReference type="EMBL" id="CP036264">
    <property type="protein sequence ID" value="QEF99596.1"/>
    <property type="molecule type" value="Genomic_DNA"/>
</dbReference>
<dbReference type="InterPro" id="IPR038215">
    <property type="entry name" value="TN5-like_N_sf"/>
</dbReference>
<dbReference type="InterPro" id="IPR047768">
    <property type="entry name" value="Tn5p-like"/>
</dbReference>
<accession>A0A5B9M765</accession>
<dbReference type="KEGG" id="smam:Mal15_10020"/>
<proteinExistence type="predicted"/>
<dbReference type="Pfam" id="PF01609">
    <property type="entry name" value="DDE_Tnp_1"/>
    <property type="match status" value="1"/>
</dbReference>
<evidence type="ECO:0000313" key="10">
    <source>
        <dbReference type="EMBL" id="QEG02267.1"/>
    </source>
</evidence>
<dbReference type="Pfam" id="PF02281">
    <property type="entry name" value="Dimer_Tnp_Tn5"/>
    <property type="match status" value="1"/>
</dbReference>
<dbReference type="KEGG" id="smam:Mal15_63530"/>
<gene>
    <name evidence="5" type="primary">tnpA_3</name>
    <name evidence="10" type="synonym">tnpA_11</name>
    <name evidence="11" type="synonym">tnpA_12</name>
    <name evidence="4" type="synonym">tnpA_2</name>
    <name evidence="6" type="synonym">tnpA_5</name>
    <name evidence="7" type="synonym">tnpA_7</name>
    <name evidence="8" type="synonym">tnpA_8</name>
    <name evidence="9" type="synonym">tnpA_9</name>
    <name evidence="4" type="ORF">Mal15_09810</name>
    <name evidence="5" type="ORF">Mal15_10020</name>
    <name evidence="6" type="ORF">Mal15_19460</name>
    <name evidence="7" type="ORF">Mal15_31270</name>
    <name evidence="8" type="ORF">Mal15_36610</name>
    <name evidence="9" type="ORF">Mal15_36620</name>
    <name evidence="10" type="ORF">Mal15_63530</name>
    <name evidence="11" type="ORF">Mal15_68630</name>
</gene>
<dbReference type="KEGG" id="smam:Mal15_19460"/>
<keyword evidence="5" id="KW-0378">Hydrolase</keyword>
<evidence type="ECO:0000313" key="4">
    <source>
        <dbReference type="EMBL" id="QEF96951.1"/>
    </source>
</evidence>
<dbReference type="InterPro" id="IPR002559">
    <property type="entry name" value="Transposase_11"/>
</dbReference>
<dbReference type="KEGG" id="smam:Mal15_31270"/>
<evidence type="ECO:0000313" key="5">
    <source>
        <dbReference type="EMBL" id="QEF96972.1"/>
    </source>
</evidence>
<dbReference type="AlphaFoldDB" id="A0A5B9M765"/>
<feature type="domain" description="Transposase Tn5-like N-terminal" evidence="3">
    <location>
        <begin position="4"/>
        <end position="62"/>
    </location>
</feature>
<dbReference type="EMBL" id="CP036264">
    <property type="protein sequence ID" value="QEF99068.1"/>
    <property type="molecule type" value="Genomic_DNA"/>
</dbReference>